<feature type="binding site" evidence="3">
    <location>
        <begin position="20"/>
        <end position="29"/>
    </location>
    <ligand>
        <name>substrate</name>
    </ligand>
</feature>
<evidence type="ECO:0000313" key="6">
    <source>
        <dbReference type="Proteomes" id="UP000295375"/>
    </source>
</evidence>
<dbReference type="GO" id="GO:0009015">
    <property type="term" value="F:N-succinylarginine dihydrolase activity"/>
    <property type="evidence" value="ECO:0007669"/>
    <property type="project" value="UniProtKB-UniRule"/>
</dbReference>
<dbReference type="NCBIfam" id="TIGR03241">
    <property type="entry name" value="arg_catab_astB"/>
    <property type="match status" value="1"/>
</dbReference>
<feature type="binding site" evidence="3">
    <location>
        <position position="215"/>
    </location>
    <ligand>
        <name>substrate</name>
    </ligand>
</feature>
<accession>A0A4R6UWJ6</accession>
<comment type="catalytic activity">
    <reaction evidence="3">
        <text>N(2)-succinyl-L-arginine + 2 H2O + 2 H(+) = N(2)-succinyl-L-ornithine + 2 NH4(+) + CO2</text>
        <dbReference type="Rhea" id="RHEA:19533"/>
        <dbReference type="ChEBI" id="CHEBI:15377"/>
        <dbReference type="ChEBI" id="CHEBI:15378"/>
        <dbReference type="ChEBI" id="CHEBI:16526"/>
        <dbReference type="ChEBI" id="CHEBI:28938"/>
        <dbReference type="ChEBI" id="CHEBI:58241"/>
        <dbReference type="ChEBI" id="CHEBI:58514"/>
        <dbReference type="EC" id="3.5.3.23"/>
    </reaction>
</comment>
<dbReference type="EC" id="3.5.3.23" evidence="3 4"/>
<dbReference type="InterPro" id="IPR037031">
    <property type="entry name" value="AstB_sf"/>
</dbReference>
<dbReference type="InterPro" id="IPR007079">
    <property type="entry name" value="SuccinylArg_d-Hdrlase_AstB"/>
</dbReference>
<keyword evidence="1 3" id="KW-0056">Arginine metabolism</keyword>
<comment type="similarity">
    <text evidence="3">Belongs to the succinylarginine dihydrolase family.</text>
</comment>
<dbReference type="PANTHER" id="PTHR30420:SF2">
    <property type="entry name" value="N-SUCCINYLARGININE DIHYDROLASE"/>
    <property type="match status" value="1"/>
</dbReference>
<dbReference type="Pfam" id="PF04996">
    <property type="entry name" value="AstB"/>
    <property type="match status" value="1"/>
</dbReference>
<dbReference type="Proteomes" id="UP000295375">
    <property type="component" value="Unassembled WGS sequence"/>
</dbReference>
<feature type="active site" evidence="3">
    <location>
        <position position="175"/>
    </location>
</feature>
<dbReference type="EMBL" id="SNYM01000002">
    <property type="protein sequence ID" value="TDQ50646.1"/>
    <property type="molecule type" value="Genomic_DNA"/>
</dbReference>
<dbReference type="Gene3D" id="3.75.10.20">
    <property type="entry name" value="Succinylarginine dihydrolase"/>
    <property type="match status" value="1"/>
</dbReference>
<evidence type="ECO:0000256" key="3">
    <source>
        <dbReference type="HAMAP-Rule" id="MF_01172"/>
    </source>
</evidence>
<dbReference type="NCBIfam" id="NF009789">
    <property type="entry name" value="PRK13281.1"/>
    <property type="match status" value="1"/>
</dbReference>
<name>A0A4R6UWJ6_9GAMM</name>
<sequence>MSKTVEINFDGLVGPTHNYAGLSWGNVASMGNKQAVANPREAVKQGLEKMYALHKLGIPQAFLPPLLRPHIETLRRLGYSGTDAQVLNKVAKRDPVLLACVNSASSMWTANACTMSPSADSADGKVHFTAANLANRFHRSIEGPQTSALLKKIFADERYFVHHDPLPLGEHFGDEGAANHTRLCSNYGAKGLQLFVYGKEAFNQNAPAPKKYPARQTKEASEAIARLHQLDETRTLFIPQNPDVIDQGVFHNDVIAVGNGNVLFCHEQAFLHPKQTYEQIKRAWGDNDKLFIIRVSGAEVSVEDAVRSYLFNSQLVTLPSGDMAIIVPGECHQNPRVWNYLQALITRDTPVKNVHVFDVKQSMRNGGGPACLRQRVVLSAAERSAIQAKVFIDDHIIGQLHAWADNHYREQLSVSDLADPELFKESLRAQEALGEICGLPLV</sequence>
<comment type="pathway">
    <text evidence="3">Amino-acid degradation; L-arginine degradation via AST pathway; L-glutamate and succinate from L-arginine: step 2/5.</text>
</comment>
<organism evidence="5 6">
    <name type="scientific">Permianibacter aggregans</name>
    <dbReference type="NCBI Taxonomy" id="1510150"/>
    <lineage>
        <taxon>Bacteria</taxon>
        <taxon>Pseudomonadati</taxon>
        <taxon>Pseudomonadota</taxon>
        <taxon>Gammaproteobacteria</taxon>
        <taxon>Pseudomonadales</taxon>
        <taxon>Pseudomonadaceae</taxon>
        <taxon>Permianibacter</taxon>
    </lineage>
</organism>
<comment type="function">
    <text evidence="3">Catalyzes the hydrolysis of N(2)-succinylarginine into N(2)-succinylornithine, ammonia and CO(2).</text>
</comment>
<dbReference type="RefSeq" id="WP_133587989.1">
    <property type="nucleotide sequence ID" value="NZ_CP037953.1"/>
</dbReference>
<reference evidence="5 6" key="1">
    <citation type="submission" date="2019-03" db="EMBL/GenBank/DDBJ databases">
        <title>Genomic Encyclopedia of Type Strains, Phase IV (KMG-IV): sequencing the most valuable type-strain genomes for metagenomic binning, comparative biology and taxonomic classification.</title>
        <authorList>
            <person name="Goeker M."/>
        </authorList>
    </citation>
    <scope>NUCLEOTIDE SEQUENCE [LARGE SCALE GENOMIC DNA]</scope>
    <source>
        <strain evidence="5 6">DSM 103792</strain>
    </source>
</reference>
<feature type="binding site" evidence="3">
    <location>
        <position position="365"/>
    </location>
    <ligand>
        <name>substrate</name>
    </ligand>
</feature>
<feature type="active site" evidence="3">
    <location>
        <position position="251"/>
    </location>
</feature>
<feature type="active site" description="Nucleophile" evidence="3">
    <location>
        <position position="371"/>
    </location>
</feature>
<keyword evidence="6" id="KW-1185">Reference proteome</keyword>
<feature type="binding site" evidence="3">
    <location>
        <position position="111"/>
    </location>
    <ligand>
        <name>substrate</name>
    </ligand>
</feature>
<evidence type="ECO:0000256" key="4">
    <source>
        <dbReference type="NCBIfam" id="TIGR03241"/>
    </source>
</evidence>
<dbReference type="GO" id="GO:0019545">
    <property type="term" value="P:L-arginine catabolic process to succinate"/>
    <property type="evidence" value="ECO:0007669"/>
    <property type="project" value="UniProtKB-UniRule"/>
</dbReference>
<feature type="binding site" evidence="3">
    <location>
        <position position="253"/>
    </location>
    <ligand>
        <name>substrate</name>
    </ligand>
</feature>
<keyword evidence="2 3" id="KW-0378">Hydrolase</keyword>
<feature type="binding site" evidence="3">
    <location>
        <begin position="138"/>
        <end position="139"/>
    </location>
    <ligand>
        <name>substrate</name>
    </ligand>
</feature>
<evidence type="ECO:0000256" key="2">
    <source>
        <dbReference type="ARBA" id="ARBA00022801"/>
    </source>
</evidence>
<dbReference type="AlphaFoldDB" id="A0A4R6UWJ6"/>
<dbReference type="SUPFAM" id="SSF55909">
    <property type="entry name" value="Pentein"/>
    <property type="match status" value="1"/>
</dbReference>
<comment type="subunit">
    <text evidence="3">Homodimer.</text>
</comment>
<proteinExistence type="inferred from homology"/>
<evidence type="ECO:0000256" key="1">
    <source>
        <dbReference type="ARBA" id="ARBA00022503"/>
    </source>
</evidence>
<dbReference type="OrthoDB" id="248552at2"/>
<evidence type="ECO:0000313" key="5">
    <source>
        <dbReference type="EMBL" id="TDQ50646.1"/>
    </source>
</evidence>
<dbReference type="PANTHER" id="PTHR30420">
    <property type="entry name" value="N-SUCCINYLARGININE DIHYDROLASE"/>
    <property type="match status" value="1"/>
</dbReference>
<comment type="caution">
    <text evidence="5">The sequence shown here is derived from an EMBL/GenBank/DDBJ whole genome shotgun (WGS) entry which is preliminary data.</text>
</comment>
<dbReference type="GO" id="GO:0019544">
    <property type="term" value="P:L-arginine catabolic process to L-glutamate"/>
    <property type="evidence" value="ECO:0007669"/>
    <property type="project" value="UniProtKB-UniRule"/>
</dbReference>
<gene>
    <name evidence="3" type="primary">astB</name>
    <name evidence="5" type="ORF">EV696_102329</name>
</gene>
<dbReference type="UniPathway" id="UPA00185">
    <property type="reaction ID" value="UER00280"/>
</dbReference>
<protein>
    <recommendedName>
        <fullName evidence="3 4">N-succinylarginine dihydrolase</fullName>
        <ecNumber evidence="3 4">3.5.3.23</ecNumber>
    </recommendedName>
</protein>
<dbReference type="HAMAP" id="MF_01172">
    <property type="entry name" value="AstB"/>
    <property type="match status" value="1"/>
</dbReference>